<feature type="region of interest" description="Disordered" evidence="1">
    <location>
        <begin position="25"/>
        <end position="52"/>
    </location>
</feature>
<name>A0ABS3WZR7_9ACTN</name>
<dbReference type="Gene3D" id="2.60.40.2880">
    <property type="entry name" value="MmpS1-5, C-terminal soluble domain"/>
    <property type="match status" value="1"/>
</dbReference>
<evidence type="ECO:0008006" key="5">
    <source>
        <dbReference type="Google" id="ProtNLM"/>
    </source>
</evidence>
<accession>A0ABS3WZR7</accession>
<protein>
    <recommendedName>
        <fullName evidence="5">Lipoprotein</fullName>
    </recommendedName>
</protein>
<evidence type="ECO:0000313" key="3">
    <source>
        <dbReference type="EMBL" id="MBO8188553.1"/>
    </source>
</evidence>
<reference evidence="3 4" key="1">
    <citation type="submission" date="2021-02" db="EMBL/GenBank/DDBJ databases">
        <title>Streptomyces spirodelae sp. nov., isolated from duckweed.</title>
        <authorList>
            <person name="Saimee Y."/>
            <person name="Duangmal K."/>
        </authorList>
    </citation>
    <scope>NUCLEOTIDE SEQUENCE [LARGE SCALE GENOMIC DNA]</scope>
    <source>
        <strain evidence="3 4">DW4-2</strain>
    </source>
</reference>
<comment type="caution">
    <text evidence="3">The sequence shown here is derived from an EMBL/GenBank/DDBJ whole genome shotgun (WGS) entry which is preliminary data.</text>
</comment>
<feature type="signal peptide" evidence="2">
    <location>
        <begin position="1"/>
        <end position="19"/>
    </location>
</feature>
<gene>
    <name evidence="3" type="ORF">JW592_24220</name>
</gene>
<keyword evidence="4" id="KW-1185">Reference proteome</keyword>
<dbReference type="Proteomes" id="UP001518976">
    <property type="component" value="Unassembled WGS sequence"/>
</dbReference>
<feature type="chain" id="PRO_5046149645" description="Lipoprotein" evidence="2">
    <location>
        <begin position="20"/>
        <end position="149"/>
    </location>
</feature>
<dbReference type="PROSITE" id="PS51257">
    <property type="entry name" value="PROKAR_LIPOPROTEIN"/>
    <property type="match status" value="1"/>
</dbReference>
<sequence length="149" mass="15322">MRIHRAAACLLSATALLLAGCSDDGDGSKKSARGGGSSSSGGSDAKADGGDGTVTVEIKVTGDSPANVYVPGVLGKGVDREDLDIDGIKTPWSKKFKLESGRMVNMQTSSSEPKAEIGCQVLVNGKVVKQKVTKAKPGKTLVSYCYTTV</sequence>
<evidence type="ECO:0000256" key="2">
    <source>
        <dbReference type="SAM" id="SignalP"/>
    </source>
</evidence>
<organism evidence="3 4">
    <name type="scientific">Streptomyces spirodelae</name>
    <dbReference type="NCBI Taxonomy" id="2812904"/>
    <lineage>
        <taxon>Bacteria</taxon>
        <taxon>Bacillati</taxon>
        <taxon>Actinomycetota</taxon>
        <taxon>Actinomycetes</taxon>
        <taxon>Kitasatosporales</taxon>
        <taxon>Streptomycetaceae</taxon>
        <taxon>Streptomyces</taxon>
    </lineage>
</organism>
<dbReference type="EMBL" id="JAFFZN010000025">
    <property type="protein sequence ID" value="MBO8188553.1"/>
    <property type="molecule type" value="Genomic_DNA"/>
</dbReference>
<proteinExistence type="predicted"/>
<dbReference type="RefSeq" id="WP_209267333.1">
    <property type="nucleotide sequence ID" value="NZ_JAFFZN010000025.1"/>
</dbReference>
<dbReference type="InterPro" id="IPR038468">
    <property type="entry name" value="MmpS_C"/>
</dbReference>
<keyword evidence="2" id="KW-0732">Signal</keyword>
<evidence type="ECO:0000313" key="4">
    <source>
        <dbReference type="Proteomes" id="UP001518976"/>
    </source>
</evidence>
<evidence type="ECO:0000256" key="1">
    <source>
        <dbReference type="SAM" id="MobiDB-lite"/>
    </source>
</evidence>